<gene>
    <name evidence="1" type="ORF">ACFFH4_01795</name>
</gene>
<dbReference type="RefSeq" id="WP_390185798.1">
    <property type="nucleotide sequence ID" value="NZ_JAQQWT010000006.1"/>
</dbReference>
<evidence type="ECO:0000313" key="1">
    <source>
        <dbReference type="EMBL" id="MFC0557785.1"/>
    </source>
</evidence>
<dbReference type="InterPro" id="IPR016181">
    <property type="entry name" value="Acyl_CoA_acyltransferase"/>
</dbReference>
<evidence type="ECO:0008006" key="3">
    <source>
        <dbReference type="Google" id="ProtNLM"/>
    </source>
</evidence>
<dbReference type="EMBL" id="JBHLTR010000003">
    <property type="protein sequence ID" value="MFC0557785.1"/>
    <property type="molecule type" value="Genomic_DNA"/>
</dbReference>
<keyword evidence="2" id="KW-1185">Reference proteome</keyword>
<protein>
    <recommendedName>
        <fullName evidence="3">N-acetyltransferase domain-containing protein</fullName>
    </recommendedName>
</protein>
<proteinExistence type="predicted"/>
<evidence type="ECO:0000313" key="2">
    <source>
        <dbReference type="Proteomes" id="UP001589833"/>
    </source>
</evidence>
<name>A0ABV6NAI7_9BACI</name>
<accession>A0ABV6NAI7</accession>
<dbReference type="SUPFAM" id="SSF55729">
    <property type="entry name" value="Acyl-CoA N-acyltransferases (Nat)"/>
    <property type="match status" value="1"/>
</dbReference>
<organism evidence="1 2">
    <name type="scientific">Halalkalibacter alkalisediminis</name>
    <dbReference type="NCBI Taxonomy" id="935616"/>
    <lineage>
        <taxon>Bacteria</taxon>
        <taxon>Bacillati</taxon>
        <taxon>Bacillota</taxon>
        <taxon>Bacilli</taxon>
        <taxon>Bacillales</taxon>
        <taxon>Bacillaceae</taxon>
        <taxon>Halalkalibacter</taxon>
    </lineage>
</organism>
<comment type="caution">
    <text evidence="1">The sequence shown here is derived from an EMBL/GenBank/DDBJ whole genome shotgun (WGS) entry which is preliminary data.</text>
</comment>
<reference evidence="1 2" key="1">
    <citation type="submission" date="2024-09" db="EMBL/GenBank/DDBJ databases">
        <authorList>
            <person name="Sun Q."/>
            <person name="Mori K."/>
        </authorList>
    </citation>
    <scope>NUCLEOTIDE SEQUENCE [LARGE SCALE GENOMIC DNA]</scope>
    <source>
        <strain evidence="1 2">NCAIM B.02301</strain>
    </source>
</reference>
<dbReference type="Proteomes" id="UP001589833">
    <property type="component" value="Unassembled WGS sequence"/>
</dbReference>
<sequence length="40" mass="4478">MMVGPDYQKLGIGSYILKTLIGNFKQSGMNGINYLVQKEK</sequence>